<dbReference type="InterPro" id="IPR013525">
    <property type="entry name" value="ABC2_TM"/>
</dbReference>
<dbReference type="PROSITE" id="PS00211">
    <property type="entry name" value="ABC_TRANSPORTER_1"/>
    <property type="match status" value="1"/>
</dbReference>
<dbReference type="Gene3D" id="3.30.450.70">
    <property type="match status" value="1"/>
</dbReference>
<dbReference type="GO" id="GO:0005783">
    <property type="term" value="C:endoplasmic reticulum"/>
    <property type="evidence" value="ECO:0007669"/>
    <property type="project" value="UniProtKB-SubCell"/>
</dbReference>
<dbReference type="CDD" id="cd03233">
    <property type="entry name" value="ABCG_PDR_domain1"/>
    <property type="match status" value="1"/>
</dbReference>
<evidence type="ECO:0000256" key="12">
    <source>
        <dbReference type="ARBA" id="ARBA00022989"/>
    </source>
</evidence>
<feature type="transmembrane region" description="Helical" evidence="16">
    <location>
        <begin position="1463"/>
        <end position="1484"/>
    </location>
</feature>
<feature type="transmembrane region" description="Helical" evidence="16">
    <location>
        <begin position="773"/>
        <end position="790"/>
    </location>
</feature>
<evidence type="ECO:0000256" key="7">
    <source>
        <dbReference type="ARBA" id="ARBA00022692"/>
    </source>
</evidence>
<dbReference type="InterPro" id="IPR007233">
    <property type="entry name" value="TRAPPC"/>
</dbReference>
<feature type="transmembrane region" description="Helical" evidence="16">
    <location>
        <begin position="1347"/>
        <end position="1370"/>
    </location>
</feature>
<evidence type="ECO:0000256" key="3">
    <source>
        <dbReference type="ARBA" id="ARBA00004651"/>
    </source>
</evidence>
<name>A0A9X0BN97_9EURO</name>
<dbReference type="InterPro" id="IPR010929">
    <property type="entry name" value="PDR_CDR_ABC"/>
</dbReference>
<dbReference type="GO" id="GO:0048193">
    <property type="term" value="P:Golgi vesicle transport"/>
    <property type="evidence" value="ECO:0007669"/>
    <property type="project" value="UniProtKB-ARBA"/>
</dbReference>
<proteinExistence type="inferred from homology"/>
<dbReference type="InterPro" id="IPR003593">
    <property type="entry name" value="AAA+_ATPase"/>
</dbReference>
<feature type="transmembrane region" description="Helical" evidence="16">
    <location>
        <begin position="606"/>
        <end position="624"/>
    </location>
</feature>
<dbReference type="CDD" id="cd03232">
    <property type="entry name" value="ABCG_PDR_domain2"/>
    <property type="match status" value="1"/>
</dbReference>
<feature type="transmembrane region" description="Helical" evidence="16">
    <location>
        <begin position="1314"/>
        <end position="1335"/>
    </location>
</feature>
<comment type="caution">
    <text evidence="18">The sequence shown here is derived from an EMBL/GenBank/DDBJ whole genome shotgun (WGS) entry which is preliminary data.</text>
</comment>
<keyword evidence="11" id="KW-0931">ER-Golgi transport</keyword>
<feature type="transmembrane region" description="Helical" evidence="16">
    <location>
        <begin position="664"/>
        <end position="685"/>
    </location>
</feature>
<feature type="domain" description="ABC transporter" evidence="17">
    <location>
        <begin position="156"/>
        <end position="411"/>
    </location>
</feature>
<dbReference type="InterPro" id="IPR003439">
    <property type="entry name" value="ABC_transporter-like_ATP-bd"/>
</dbReference>
<evidence type="ECO:0000256" key="11">
    <source>
        <dbReference type="ARBA" id="ARBA00022892"/>
    </source>
</evidence>
<feature type="compositionally biased region" description="Polar residues" evidence="15">
    <location>
        <begin position="48"/>
        <end position="89"/>
    </location>
</feature>
<evidence type="ECO:0000313" key="19">
    <source>
        <dbReference type="Proteomes" id="UP001148312"/>
    </source>
</evidence>
<feature type="region of interest" description="Disordered" evidence="15">
    <location>
        <begin position="48"/>
        <end position="102"/>
    </location>
</feature>
<dbReference type="SMART" id="SM00382">
    <property type="entry name" value="AAA"/>
    <property type="match status" value="2"/>
</dbReference>
<dbReference type="InterPro" id="IPR043926">
    <property type="entry name" value="ABCG_dom"/>
</dbReference>
<dbReference type="InterPro" id="IPR017871">
    <property type="entry name" value="ABC_transporter-like_CS"/>
</dbReference>
<keyword evidence="8" id="KW-0547">Nucleotide-binding</keyword>
<evidence type="ECO:0000313" key="18">
    <source>
        <dbReference type="EMBL" id="KAJ5475319.1"/>
    </source>
</evidence>
<protein>
    <submittedName>
        <fullName evidence="18">ABC multidrug transporter A-2</fullName>
    </submittedName>
</protein>
<evidence type="ECO:0000259" key="17">
    <source>
        <dbReference type="PROSITE" id="PS50893"/>
    </source>
</evidence>
<dbReference type="Pfam" id="PF01061">
    <property type="entry name" value="ABC2_membrane"/>
    <property type="match status" value="2"/>
</dbReference>
<dbReference type="GeneID" id="81628235"/>
<evidence type="ECO:0000256" key="5">
    <source>
        <dbReference type="ARBA" id="ARBA00022448"/>
    </source>
</evidence>
<dbReference type="Pfam" id="PF14510">
    <property type="entry name" value="ABC_trans_N"/>
    <property type="match status" value="1"/>
</dbReference>
<feature type="transmembrane region" description="Helical" evidence="16">
    <location>
        <begin position="1191"/>
        <end position="1212"/>
    </location>
</feature>
<dbReference type="InterPro" id="IPR034003">
    <property type="entry name" value="ABCG_PDR_2"/>
</dbReference>
<evidence type="ECO:0000256" key="10">
    <source>
        <dbReference type="ARBA" id="ARBA00022840"/>
    </source>
</evidence>
<evidence type="ECO:0000256" key="13">
    <source>
        <dbReference type="ARBA" id="ARBA00023034"/>
    </source>
</evidence>
<dbReference type="Pfam" id="PF06422">
    <property type="entry name" value="PDR_CDR"/>
    <property type="match status" value="1"/>
</dbReference>
<dbReference type="Pfam" id="PF19055">
    <property type="entry name" value="ABC2_membrane_7"/>
    <property type="match status" value="1"/>
</dbReference>
<feature type="transmembrane region" description="Helical" evidence="16">
    <location>
        <begin position="630"/>
        <end position="652"/>
    </location>
</feature>
<keyword evidence="12 16" id="KW-1133">Transmembrane helix</keyword>
<feature type="transmembrane region" description="Helical" evidence="16">
    <location>
        <begin position="1268"/>
        <end position="1294"/>
    </location>
</feature>
<organism evidence="18 19">
    <name type="scientific">Penicillium diatomitis</name>
    <dbReference type="NCBI Taxonomy" id="2819901"/>
    <lineage>
        <taxon>Eukaryota</taxon>
        <taxon>Fungi</taxon>
        <taxon>Dikarya</taxon>
        <taxon>Ascomycota</taxon>
        <taxon>Pezizomycotina</taxon>
        <taxon>Eurotiomycetes</taxon>
        <taxon>Eurotiomycetidae</taxon>
        <taxon>Eurotiales</taxon>
        <taxon>Aspergillaceae</taxon>
        <taxon>Penicillium</taxon>
    </lineage>
</organism>
<evidence type="ECO:0000256" key="16">
    <source>
        <dbReference type="SAM" id="Phobius"/>
    </source>
</evidence>
<dbReference type="PANTHER" id="PTHR19241">
    <property type="entry name" value="ATP-BINDING CASSETTE TRANSPORTER"/>
    <property type="match status" value="1"/>
</dbReference>
<evidence type="ECO:0000256" key="4">
    <source>
        <dbReference type="ARBA" id="ARBA00006012"/>
    </source>
</evidence>
<gene>
    <name evidence="18" type="ORF">N7539_008385</name>
</gene>
<keyword evidence="10" id="KW-0067">ATP-binding</keyword>
<dbReference type="GO" id="GO:0005524">
    <property type="term" value="F:ATP binding"/>
    <property type="evidence" value="ECO:0007669"/>
    <property type="project" value="UniProtKB-KW"/>
</dbReference>
<accession>A0A9X0BN97</accession>
<keyword evidence="5" id="KW-0813">Transport</keyword>
<keyword evidence="13" id="KW-0333">Golgi apparatus</keyword>
<keyword evidence="19" id="KW-1185">Reference proteome</keyword>
<dbReference type="InterPro" id="IPR011012">
    <property type="entry name" value="Longin-like_dom_sf"/>
</dbReference>
<reference evidence="18" key="2">
    <citation type="journal article" date="2023" name="IMA Fungus">
        <title>Comparative genomic study of the Penicillium genus elucidates a diverse pangenome and 15 lateral gene transfer events.</title>
        <authorList>
            <person name="Petersen C."/>
            <person name="Sorensen T."/>
            <person name="Nielsen M.R."/>
            <person name="Sondergaard T.E."/>
            <person name="Sorensen J.L."/>
            <person name="Fitzpatrick D.A."/>
            <person name="Frisvad J.C."/>
            <person name="Nielsen K.L."/>
        </authorList>
    </citation>
    <scope>NUCLEOTIDE SEQUENCE</scope>
    <source>
        <strain evidence="18">IBT 30728</strain>
    </source>
</reference>
<evidence type="ECO:0000256" key="8">
    <source>
        <dbReference type="ARBA" id="ARBA00022741"/>
    </source>
</evidence>
<keyword evidence="9" id="KW-0256">Endoplasmic reticulum</keyword>
<dbReference type="Pfam" id="PF00005">
    <property type="entry name" value="ABC_tran"/>
    <property type="match status" value="2"/>
</dbReference>
<dbReference type="CDD" id="cd14856">
    <property type="entry name" value="TRAPPC4_synbindin"/>
    <property type="match status" value="1"/>
</dbReference>
<sequence length="1659" mass="186299">MTDSSRENEIRSLAQSLSRIATNDSGVSRHVVSENIELTDVNSKDIVSTNQTSHAPGTPPISNTVEKGPANLTQTTSASTTDGINTFLNPEQDPELNPNDTRNFNARKWCKNFLQMILRDPARYPRRSAGVSFRNLNVFGYGTAADYQTDFGNAWLKMGSWIKGQLGMREKKRIDILRDFEGMIHEGEMLVVLGRPGSGCSTFLRTIAGETHGLYLADGSDIEYEGISWQKMHGRFRGEVIYQAETETHFPMLTAGETLLFAALARAPSNRLPGVTRDQYAQHMRDVVMAMLGLTHVMDTKVGNDFVRGVSGGERKRVSIAEATLCGSPLQCWDNSTRGLDSSTALEFVKNLRLSTEYSGTTAVVAIYQASQSIYDIFDKAVVLYEGRQIYFGRADDAKRFFVDMGFECPDRQTTADFLTSLTSPSERRVRDGYKDLVPRSPDEFAARWKESAERKQLLKEIQDSRQQHPVDQERLDVFSVSRAAQKAKGTRAQSPYTLSYSMQIKLCLWRGFLRQRGDMSISLSSLIGNILMGLIISTVFINLPATTGSFFQIGALIFFAVLLAAFSSALEILTQWHQRPIVEKHFKYAFYHPSAEAISSYIVDLPFKVAMSITFNTIVYFIPHLRRTAGHYLIFFLFTFTTSLVMSNLFRTIGASSRSMAQAMVPSSIFMMILVIYTGFTIPVRDMHPWFRWLNYLNPIAYTFESLMINEFSGRRFPCSDFVPAGPLYADAPLSAKICSQKGAVPGQDYVDGDAFINTTYRYFREHMWRNYGILCAFFVALFVSYIVASEYIRAQPTKGEILVFRRGKIPAFVKKASREEDIEDASKGTKQGLADEAPDLTVKSANLATQTAIFHWENVCYDIKVKNGTRRILDEVDGWVRPGTLTALMGVTGAGKTTLLDVLADRVTMGVITGDMLVDGRPRDGSFQRKTGYVQQQDLHLETSTVREALIFSALLRQPHSIPYKEKVAYVEEVIHMLEMSEYAEAVVGVLGTGLNVEQRKRLTIGVELAAKPDLLLFFDEPTSGLDSQTAWSICSLMRKLADHGQAVLCTIHQPSAMLMQQFDRLLFLAKGGRTVYFGDLGTNMSSLIQYFENKGSVKCPENANPAEWMLEVIGAAPGSHADRDWADVWKESHERVQVRQDLAKMRNELSKKPAPEATAGYGEFATPIWYQFLVCIRRMFEQYYRSPGYLYSKTAMCVIPPLFIGFTFWRMPNTLQGLQNQMFAIFMLLIIFPNLVQQMMPSFVTQRSLYEVRERPSKAYSWKAFMLASVLVELPWNILMAIPVYFCWYYPIGLYRNPPPGEMVARGGTMFLVILMFLMFTSTFSSMMIAGIESPETGSNIAQVMFSLCLVFNGVLASPSALPRFWIFMYRVSPFTYLVSAVLSSGLSGGNAKCSSIELLKVDPPHGQTCSSYLDPYVRLYQASLSNPNATSGCEICPIQSNDTFLAQLSIRFSDYWRNIGLLFVYVGFNVVMALVLYWLARVPKKWSRKQRTVFSLIIINKAGGLIYQREYQAGLRSLSTNDYLVLAGTFHGVHAITRSITPKLPLAQTSPATTTPGGGGSAPPAGYSYPNPGIAASGLEHLETEKFRLTCFQTLTGTKFLLFTDPMTGNVDTIMNKIYELYADYVMKNPFYQLEMPVRCEAFDRHLGAWLRGRT</sequence>
<keyword evidence="6" id="KW-1003">Cell membrane</keyword>
<dbReference type="GO" id="GO:0016887">
    <property type="term" value="F:ATP hydrolysis activity"/>
    <property type="evidence" value="ECO:0007669"/>
    <property type="project" value="InterPro"/>
</dbReference>
<dbReference type="InterPro" id="IPR029481">
    <property type="entry name" value="ABC_trans_N"/>
</dbReference>
<dbReference type="Pfam" id="PF04099">
    <property type="entry name" value="Sybindin"/>
    <property type="match status" value="1"/>
</dbReference>
<dbReference type="SUPFAM" id="SSF64356">
    <property type="entry name" value="SNARE-like"/>
    <property type="match status" value="1"/>
</dbReference>
<dbReference type="SMART" id="SM01399">
    <property type="entry name" value="Sybindin"/>
    <property type="match status" value="1"/>
</dbReference>
<dbReference type="InterPro" id="IPR027417">
    <property type="entry name" value="P-loop_NTPase"/>
</dbReference>
<reference evidence="18" key="1">
    <citation type="submission" date="2022-12" db="EMBL/GenBank/DDBJ databases">
        <authorList>
            <person name="Petersen C."/>
        </authorList>
    </citation>
    <scope>NUCLEOTIDE SEQUENCE</scope>
    <source>
        <strain evidence="18">IBT 30728</strain>
    </source>
</reference>
<evidence type="ECO:0000256" key="2">
    <source>
        <dbReference type="ARBA" id="ARBA00004555"/>
    </source>
</evidence>
<feature type="domain" description="ABC transporter" evidence="17">
    <location>
        <begin position="856"/>
        <end position="1098"/>
    </location>
</feature>
<evidence type="ECO:0000256" key="15">
    <source>
        <dbReference type="SAM" id="MobiDB-lite"/>
    </source>
</evidence>
<keyword evidence="7 16" id="KW-0812">Transmembrane</keyword>
<dbReference type="SUPFAM" id="SSF52540">
    <property type="entry name" value="P-loop containing nucleoside triphosphate hydrolases"/>
    <property type="match status" value="2"/>
</dbReference>
<dbReference type="GO" id="GO:0030008">
    <property type="term" value="C:TRAPP complex"/>
    <property type="evidence" value="ECO:0007669"/>
    <property type="project" value="InterPro"/>
</dbReference>
<dbReference type="FunFam" id="3.40.50.300:FF:000054">
    <property type="entry name" value="ABC multidrug transporter atrF"/>
    <property type="match status" value="1"/>
</dbReference>
<feature type="transmembrane region" description="Helical" evidence="16">
    <location>
        <begin position="521"/>
        <end position="544"/>
    </location>
</feature>
<dbReference type="GO" id="GO:0005886">
    <property type="term" value="C:plasma membrane"/>
    <property type="evidence" value="ECO:0007669"/>
    <property type="project" value="UniProtKB-SubCell"/>
</dbReference>
<comment type="similarity">
    <text evidence="4">Belongs to the ABC transporter superfamily. ABCG family. PDR (TC 3.A.1.205) subfamily.</text>
</comment>
<dbReference type="RefSeq" id="XP_056787077.1">
    <property type="nucleotide sequence ID" value="XM_056937985.1"/>
</dbReference>
<evidence type="ECO:0000256" key="6">
    <source>
        <dbReference type="ARBA" id="ARBA00022475"/>
    </source>
</evidence>
<evidence type="ECO:0000256" key="1">
    <source>
        <dbReference type="ARBA" id="ARBA00004240"/>
    </source>
</evidence>
<dbReference type="GO" id="GO:0005794">
    <property type="term" value="C:Golgi apparatus"/>
    <property type="evidence" value="ECO:0007669"/>
    <property type="project" value="UniProtKB-SubCell"/>
</dbReference>
<feature type="transmembrane region" description="Helical" evidence="16">
    <location>
        <begin position="550"/>
        <end position="571"/>
    </location>
</feature>
<dbReference type="FunFam" id="3.40.50.300:FF:000881">
    <property type="entry name" value="ABC multidrug transporter A-1"/>
    <property type="match status" value="1"/>
</dbReference>
<keyword evidence="14 16" id="KW-0472">Membrane</keyword>
<feature type="transmembrane region" description="Helical" evidence="16">
    <location>
        <begin position="1224"/>
        <end position="1247"/>
    </location>
</feature>
<dbReference type="InterPro" id="IPR034001">
    <property type="entry name" value="ABCG_PDR_1"/>
</dbReference>
<dbReference type="PROSITE" id="PS50893">
    <property type="entry name" value="ABC_TRANSPORTER_2"/>
    <property type="match status" value="2"/>
</dbReference>
<evidence type="ECO:0000256" key="14">
    <source>
        <dbReference type="ARBA" id="ARBA00023136"/>
    </source>
</evidence>
<dbReference type="EMBL" id="JAPWDQ010000012">
    <property type="protein sequence ID" value="KAJ5475319.1"/>
    <property type="molecule type" value="Genomic_DNA"/>
</dbReference>
<evidence type="ECO:0000256" key="9">
    <source>
        <dbReference type="ARBA" id="ARBA00022824"/>
    </source>
</evidence>
<dbReference type="Gene3D" id="3.40.50.300">
    <property type="entry name" value="P-loop containing nucleotide triphosphate hydrolases"/>
    <property type="match status" value="2"/>
</dbReference>
<dbReference type="Proteomes" id="UP001148312">
    <property type="component" value="Unassembled WGS sequence"/>
</dbReference>
<comment type="subcellular location">
    <subcellularLocation>
        <location evidence="3">Cell membrane</location>
        <topology evidence="3">Multi-pass membrane protein</topology>
    </subcellularLocation>
    <subcellularLocation>
        <location evidence="1">Endoplasmic reticulum</location>
    </subcellularLocation>
    <subcellularLocation>
        <location evidence="2">Golgi apparatus</location>
    </subcellularLocation>
</comment>
<dbReference type="GO" id="GO:0140359">
    <property type="term" value="F:ABC-type transporter activity"/>
    <property type="evidence" value="ECO:0007669"/>
    <property type="project" value="InterPro"/>
</dbReference>